<comment type="caution">
    <text evidence="1">The sequence shown here is derived from an EMBL/GenBank/DDBJ whole genome shotgun (WGS) entry which is preliminary data.</text>
</comment>
<accession>A0A5B6VBZ0</accession>
<evidence type="ECO:0000313" key="1">
    <source>
        <dbReference type="EMBL" id="KAA3466705.1"/>
    </source>
</evidence>
<dbReference type="Proteomes" id="UP000325315">
    <property type="component" value="Unassembled WGS sequence"/>
</dbReference>
<organism evidence="1 2">
    <name type="scientific">Gossypium australe</name>
    <dbReference type="NCBI Taxonomy" id="47621"/>
    <lineage>
        <taxon>Eukaryota</taxon>
        <taxon>Viridiplantae</taxon>
        <taxon>Streptophyta</taxon>
        <taxon>Embryophyta</taxon>
        <taxon>Tracheophyta</taxon>
        <taxon>Spermatophyta</taxon>
        <taxon>Magnoliopsida</taxon>
        <taxon>eudicotyledons</taxon>
        <taxon>Gunneridae</taxon>
        <taxon>Pentapetalae</taxon>
        <taxon>rosids</taxon>
        <taxon>malvids</taxon>
        <taxon>Malvales</taxon>
        <taxon>Malvaceae</taxon>
        <taxon>Malvoideae</taxon>
        <taxon>Gossypium</taxon>
    </lineage>
</organism>
<sequence>MVQNGTLENFNIDEHDCMRFRNRICVPNVSELKEFILRKAHDSPFAMHLGGKKCTVIYGNHIGGQGW</sequence>
<dbReference type="EMBL" id="SMMG02000007">
    <property type="protein sequence ID" value="KAA3466705.1"/>
    <property type="molecule type" value="Genomic_DNA"/>
</dbReference>
<reference evidence="2" key="1">
    <citation type="journal article" date="2019" name="Plant Biotechnol. J.">
        <title>Genome sequencing of the Australian wild diploid species Gossypium australe highlights disease resistance and delayed gland morphogenesis.</title>
        <authorList>
            <person name="Cai Y."/>
            <person name="Cai X."/>
            <person name="Wang Q."/>
            <person name="Wang P."/>
            <person name="Zhang Y."/>
            <person name="Cai C."/>
            <person name="Xu Y."/>
            <person name="Wang K."/>
            <person name="Zhou Z."/>
            <person name="Wang C."/>
            <person name="Geng S."/>
            <person name="Li B."/>
            <person name="Dong Q."/>
            <person name="Hou Y."/>
            <person name="Wang H."/>
            <person name="Ai P."/>
            <person name="Liu Z."/>
            <person name="Yi F."/>
            <person name="Sun M."/>
            <person name="An G."/>
            <person name="Cheng J."/>
            <person name="Zhang Y."/>
            <person name="Shi Q."/>
            <person name="Xie Y."/>
            <person name="Shi X."/>
            <person name="Chang Y."/>
            <person name="Huang F."/>
            <person name="Chen Y."/>
            <person name="Hong S."/>
            <person name="Mi L."/>
            <person name="Sun Q."/>
            <person name="Zhang L."/>
            <person name="Zhou B."/>
            <person name="Peng R."/>
            <person name="Zhang X."/>
            <person name="Liu F."/>
        </authorList>
    </citation>
    <scope>NUCLEOTIDE SEQUENCE [LARGE SCALE GENOMIC DNA]</scope>
    <source>
        <strain evidence="2">cv. PA1801</strain>
    </source>
</reference>
<name>A0A5B6VBZ0_9ROSI</name>
<proteinExistence type="predicted"/>
<evidence type="ECO:0000313" key="2">
    <source>
        <dbReference type="Proteomes" id="UP000325315"/>
    </source>
</evidence>
<keyword evidence="2" id="KW-1185">Reference proteome</keyword>
<gene>
    <name evidence="1" type="ORF">EPI10_001777</name>
</gene>
<dbReference type="OrthoDB" id="1736806at2759"/>
<protein>
    <submittedName>
        <fullName evidence="1">Zinc finger and BTB domain-containing protein 11-like</fullName>
    </submittedName>
</protein>
<dbReference type="AlphaFoldDB" id="A0A5B6VBZ0"/>